<dbReference type="InterPro" id="IPR037294">
    <property type="entry name" value="ABC_BtuC-like"/>
</dbReference>
<keyword evidence="3" id="KW-0813">Transport</keyword>
<proteinExistence type="inferred from homology"/>
<feature type="transmembrane region" description="Helical" evidence="8">
    <location>
        <begin position="60"/>
        <end position="77"/>
    </location>
</feature>
<evidence type="ECO:0000256" key="5">
    <source>
        <dbReference type="ARBA" id="ARBA00022692"/>
    </source>
</evidence>
<dbReference type="Gene3D" id="1.10.3470.10">
    <property type="entry name" value="ABC transporter involved in vitamin B12 uptake, BtuC"/>
    <property type="match status" value="1"/>
</dbReference>
<dbReference type="CDD" id="cd06550">
    <property type="entry name" value="TM_ABC_iron-siderophores_like"/>
    <property type="match status" value="1"/>
</dbReference>
<dbReference type="Proteomes" id="UP001596230">
    <property type="component" value="Unassembled WGS sequence"/>
</dbReference>
<dbReference type="Pfam" id="PF01032">
    <property type="entry name" value="FecCD"/>
    <property type="match status" value="1"/>
</dbReference>
<accession>A0ABW1VTY5</accession>
<feature type="transmembrane region" description="Helical" evidence="8">
    <location>
        <begin position="114"/>
        <end position="135"/>
    </location>
</feature>
<name>A0ABW1VTY5_9GAMM</name>
<evidence type="ECO:0000256" key="7">
    <source>
        <dbReference type="ARBA" id="ARBA00023136"/>
    </source>
</evidence>
<comment type="similarity">
    <text evidence="2">Belongs to the binding-protein-dependent transport system permease family. FecCD subfamily.</text>
</comment>
<keyword evidence="7 8" id="KW-0472">Membrane</keyword>
<organism evidence="9 10">
    <name type="scientific">Tatumella terrea</name>
    <dbReference type="NCBI Taxonomy" id="419007"/>
    <lineage>
        <taxon>Bacteria</taxon>
        <taxon>Pseudomonadati</taxon>
        <taxon>Pseudomonadota</taxon>
        <taxon>Gammaproteobacteria</taxon>
        <taxon>Enterobacterales</taxon>
        <taxon>Erwiniaceae</taxon>
        <taxon>Tatumella</taxon>
    </lineage>
</organism>
<evidence type="ECO:0000256" key="6">
    <source>
        <dbReference type="ARBA" id="ARBA00022989"/>
    </source>
</evidence>
<evidence type="ECO:0000313" key="9">
    <source>
        <dbReference type="EMBL" id="MFC6376910.1"/>
    </source>
</evidence>
<gene>
    <name evidence="9" type="primary">fepD</name>
    <name evidence="9" type="ORF">ACFP9W_02105</name>
</gene>
<evidence type="ECO:0000256" key="1">
    <source>
        <dbReference type="ARBA" id="ARBA00004651"/>
    </source>
</evidence>
<dbReference type="SUPFAM" id="SSF81345">
    <property type="entry name" value="ABC transporter involved in vitamin B12 uptake, BtuC"/>
    <property type="match status" value="1"/>
</dbReference>
<dbReference type="InterPro" id="IPR000522">
    <property type="entry name" value="ABC_transptr_permease_BtuC"/>
</dbReference>
<evidence type="ECO:0000256" key="2">
    <source>
        <dbReference type="ARBA" id="ARBA00007935"/>
    </source>
</evidence>
<keyword evidence="4" id="KW-1003">Cell membrane</keyword>
<dbReference type="PANTHER" id="PTHR30472:SF1">
    <property type="entry name" value="FE(3+) DICITRATE TRANSPORT SYSTEM PERMEASE PROTEIN FECC-RELATED"/>
    <property type="match status" value="1"/>
</dbReference>
<feature type="transmembrane region" description="Helical" evidence="8">
    <location>
        <begin position="235"/>
        <end position="262"/>
    </location>
</feature>
<feature type="transmembrane region" description="Helical" evidence="8">
    <location>
        <begin position="274"/>
        <end position="292"/>
    </location>
</feature>
<evidence type="ECO:0000313" key="10">
    <source>
        <dbReference type="Proteomes" id="UP001596230"/>
    </source>
</evidence>
<dbReference type="EMBL" id="JBHSUB010000004">
    <property type="protein sequence ID" value="MFC6376910.1"/>
    <property type="molecule type" value="Genomic_DNA"/>
</dbReference>
<evidence type="ECO:0000256" key="8">
    <source>
        <dbReference type="SAM" id="Phobius"/>
    </source>
</evidence>
<protein>
    <submittedName>
        <fullName evidence="9">Fe(3+)-siderophore ABC transporter permease</fullName>
    </submittedName>
</protein>
<feature type="transmembrane region" description="Helical" evidence="8">
    <location>
        <begin position="147"/>
        <end position="168"/>
    </location>
</feature>
<comment type="subcellular location">
    <subcellularLocation>
        <location evidence="1">Cell membrane</location>
        <topology evidence="1">Multi-pass membrane protein</topology>
    </subcellularLocation>
</comment>
<dbReference type="NCBIfam" id="NF007760">
    <property type="entry name" value="PRK10441.1"/>
    <property type="match status" value="1"/>
</dbReference>
<keyword evidence="10" id="KW-1185">Reference proteome</keyword>
<comment type="caution">
    <text evidence="9">The sequence shown here is derived from an EMBL/GenBank/DDBJ whole genome shotgun (WGS) entry which is preliminary data.</text>
</comment>
<dbReference type="RefSeq" id="WP_385946036.1">
    <property type="nucleotide sequence ID" value="NZ_JBHSUB010000004.1"/>
</dbReference>
<evidence type="ECO:0000256" key="4">
    <source>
        <dbReference type="ARBA" id="ARBA00022475"/>
    </source>
</evidence>
<keyword evidence="5 8" id="KW-0812">Transmembrane</keyword>
<reference evidence="10" key="1">
    <citation type="journal article" date="2019" name="Int. J. Syst. Evol. Microbiol.">
        <title>The Global Catalogue of Microorganisms (GCM) 10K type strain sequencing project: providing services to taxonomists for standard genome sequencing and annotation.</title>
        <authorList>
            <consortium name="The Broad Institute Genomics Platform"/>
            <consortium name="The Broad Institute Genome Sequencing Center for Infectious Disease"/>
            <person name="Wu L."/>
            <person name="Ma J."/>
        </authorList>
    </citation>
    <scope>NUCLEOTIDE SEQUENCE [LARGE SCALE GENOMIC DNA]</scope>
    <source>
        <strain evidence="10">CGMCC 1.18518</strain>
    </source>
</reference>
<feature type="transmembrane region" description="Helical" evidence="8">
    <location>
        <begin position="89"/>
        <end position="108"/>
    </location>
</feature>
<dbReference type="PANTHER" id="PTHR30472">
    <property type="entry name" value="FERRIC ENTEROBACTIN TRANSPORT SYSTEM PERMEASE PROTEIN"/>
    <property type="match status" value="1"/>
</dbReference>
<feature type="transmembrane region" description="Helical" evidence="8">
    <location>
        <begin position="304"/>
        <end position="322"/>
    </location>
</feature>
<keyword evidence="6 8" id="KW-1133">Transmembrane helix</keyword>
<sequence>MRQSCLLILLVGVLLLLVMLSLSTGARPVPVRESWQALFSPESCLSQNCTLIRYARLPRTLAGIAAGASLGLAGALLQTLTRNPLADTGILGINSGASFAIVLGIAFAGADTPLAWLGFAFAGALIALLIIALIGAAAGGNINPLRLTLAGVALAAVLEGMTNGLSLMNPDIYDHLRFWLSGSLDIRQFTSLLILSPAMIAGGVLALLLARALNNLSMGGEVAVTLGTRVVRTRILGLLSVALLAGAATALTGPIAFIGLIAPHLSRFLAGSDHRRMLPVTLLLTPCLLLMADITGRLLTAGELRVSIVTGFIGAPVLIFLVRRQSQGSMS</sequence>
<feature type="transmembrane region" description="Helical" evidence="8">
    <location>
        <begin position="188"/>
        <end position="210"/>
    </location>
</feature>
<evidence type="ECO:0000256" key="3">
    <source>
        <dbReference type="ARBA" id="ARBA00022448"/>
    </source>
</evidence>